<dbReference type="Pfam" id="PF06707">
    <property type="entry name" value="DUF1194"/>
    <property type="match status" value="1"/>
</dbReference>
<feature type="signal peptide" evidence="1">
    <location>
        <begin position="1"/>
        <end position="25"/>
    </location>
</feature>
<feature type="chain" id="PRO_5047452872" evidence="1">
    <location>
        <begin position="26"/>
        <end position="239"/>
    </location>
</feature>
<dbReference type="InterPro" id="IPR010607">
    <property type="entry name" value="DUF1194"/>
</dbReference>
<accession>A0ABT7FAJ4</accession>
<evidence type="ECO:0000313" key="2">
    <source>
        <dbReference type="EMBL" id="MDK3072124.1"/>
    </source>
</evidence>
<reference evidence="2 3" key="1">
    <citation type="submission" date="2023-05" db="EMBL/GenBank/DDBJ databases">
        <title>Sedimentitalea sp. nov. JM2-8.</title>
        <authorList>
            <person name="Huang J."/>
        </authorList>
    </citation>
    <scope>NUCLEOTIDE SEQUENCE [LARGE SCALE GENOMIC DNA]</scope>
    <source>
        <strain evidence="2 3">JM2-8</strain>
    </source>
</reference>
<dbReference type="SUPFAM" id="SSF53300">
    <property type="entry name" value="vWA-like"/>
    <property type="match status" value="1"/>
</dbReference>
<sequence>MRHRLIAAILISLLGVSLLPRSAAAAGSDCSLALVFALDISVSVDETEYRLQREGLAAALNDPEVSALILQQPDAVAMLVFEWSSHRHQSVKVPWHMIETRTDLSRFTASLIDYPGFPHFYPTGVGRAVAFGLTALAEQSQCTRRVLDVSGDGVNNDGYAPDNAYRHFPVDGVTVNGLVILGADADVLSYYLDNVRFGPGAFVEVAGSFAQYEQAMKRKLLREIGVRQFVSNEGSVSTR</sequence>
<keyword evidence="1" id="KW-0732">Signal</keyword>
<dbReference type="InterPro" id="IPR036465">
    <property type="entry name" value="vWFA_dom_sf"/>
</dbReference>
<protein>
    <submittedName>
        <fullName evidence="2">DUF1194 domain-containing protein</fullName>
    </submittedName>
</protein>
<dbReference type="EMBL" id="JASNJE010000003">
    <property type="protein sequence ID" value="MDK3072124.1"/>
    <property type="molecule type" value="Genomic_DNA"/>
</dbReference>
<name>A0ABT7FAJ4_9RHOB</name>
<keyword evidence="3" id="KW-1185">Reference proteome</keyword>
<evidence type="ECO:0000313" key="3">
    <source>
        <dbReference type="Proteomes" id="UP001227126"/>
    </source>
</evidence>
<dbReference type="Gene3D" id="3.40.50.410">
    <property type="entry name" value="von Willebrand factor, type A domain"/>
    <property type="match status" value="1"/>
</dbReference>
<proteinExistence type="predicted"/>
<dbReference type="RefSeq" id="WP_284484078.1">
    <property type="nucleotide sequence ID" value="NZ_JASNJE010000003.1"/>
</dbReference>
<evidence type="ECO:0000256" key="1">
    <source>
        <dbReference type="SAM" id="SignalP"/>
    </source>
</evidence>
<dbReference type="Proteomes" id="UP001227126">
    <property type="component" value="Unassembled WGS sequence"/>
</dbReference>
<gene>
    <name evidence="2" type="ORF">QO034_03295</name>
</gene>
<comment type="caution">
    <text evidence="2">The sequence shown here is derived from an EMBL/GenBank/DDBJ whole genome shotgun (WGS) entry which is preliminary data.</text>
</comment>
<organism evidence="2 3">
    <name type="scientific">Sedimentitalea xiamensis</name>
    <dbReference type="NCBI Taxonomy" id="3050037"/>
    <lineage>
        <taxon>Bacteria</taxon>
        <taxon>Pseudomonadati</taxon>
        <taxon>Pseudomonadota</taxon>
        <taxon>Alphaproteobacteria</taxon>
        <taxon>Rhodobacterales</taxon>
        <taxon>Paracoccaceae</taxon>
        <taxon>Sedimentitalea</taxon>
    </lineage>
</organism>